<dbReference type="EMBL" id="PDCK01000042">
    <property type="protein sequence ID" value="PRQ38378.1"/>
    <property type="molecule type" value="Genomic_DNA"/>
</dbReference>
<evidence type="ECO:0000313" key="1">
    <source>
        <dbReference type="EMBL" id="PRQ38378.1"/>
    </source>
</evidence>
<dbReference type="Gramene" id="PRQ38378">
    <property type="protein sequence ID" value="PRQ38378"/>
    <property type="gene ID" value="RchiOBHm_Chr4g0413251"/>
</dbReference>
<gene>
    <name evidence="1" type="ORF">RchiOBHm_Chr4g0413251</name>
</gene>
<dbReference type="AlphaFoldDB" id="A0A2P6QW01"/>
<evidence type="ECO:0000313" key="2">
    <source>
        <dbReference type="Proteomes" id="UP000238479"/>
    </source>
</evidence>
<proteinExistence type="predicted"/>
<comment type="caution">
    <text evidence="1">The sequence shown here is derived from an EMBL/GenBank/DDBJ whole genome shotgun (WGS) entry which is preliminary data.</text>
</comment>
<accession>A0A2P6QW01</accession>
<name>A0A2P6QW01_ROSCH</name>
<sequence>MLWCAQEFFQYERNIMSLMAQFPHPNSRTQLEDNMKAQTVIPIYLQ</sequence>
<keyword evidence="2" id="KW-1185">Reference proteome</keyword>
<organism evidence="1 2">
    <name type="scientific">Rosa chinensis</name>
    <name type="common">China rose</name>
    <dbReference type="NCBI Taxonomy" id="74649"/>
    <lineage>
        <taxon>Eukaryota</taxon>
        <taxon>Viridiplantae</taxon>
        <taxon>Streptophyta</taxon>
        <taxon>Embryophyta</taxon>
        <taxon>Tracheophyta</taxon>
        <taxon>Spermatophyta</taxon>
        <taxon>Magnoliopsida</taxon>
        <taxon>eudicotyledons</taxon>
        <taxon>Gunneridae</taxon>
        <taxon>Pentapetalae</taxon>
        <taxon>rosids</taxon>
        <taxon>fabids</taxon>
        <taxon>Rosales</taxon>
        <taxon>Rosaceae</taxon>
        <taxon>Rosoideae</taxon>
        <taxon>Rosoideae incertae sedis</taxon>
        <taxon>Rosa</taxon>
    </lineage>
</organism>
<dbReference type="Proteomes" id="UP000238479">
    <property type="component" value="Chromosome 4"/>
</dbReference>
<protein>
    <submittedName>
        <fullName evidence="1">Uncharacterized protein</fullName>
    </submittedName>
</protein>
<reference evidence="1 2" key="1">
    <citation type="journal article" date="2018" name="Nat. Genet.">
        <title>The Rosa genome provides new insights in the design of modern roses.</title>
        <authorList>
            <person name="Bendahmane M."/>
        </authorList>
    </citation>
    <scope>NUCLEOTIDE SEQUENCE [LARGE SCALE GENOMIC DNA]</scope>
    <source>
        <strain evidence="2">cv. Old Blush</strain>
    </source>
</reference>